<protein>
    <submittedName>
        <fullName evidence="3">Potassium channel LctB</fullName>
    </submittedName>
</protein>
<dbReference type="InterPro" id="IPR013099">
    <property type="entry name" value="K_chnl_dom"/>
</dbReference>
<keyword evidence="4" id="KW-1185">Reference proteome</keyword>
<dbReference type="Proteomes" id="UP000198694">
    <property type="component" value="Unassembled WGS sequence"/>
</dbReference>
<feature type="transmembrane region" description="Helical" evidence="1">
    <location>
        <begin position="83"/>
        <end position="100"/>
    </location>
</feature>
<dbReference type="EMBL" id="FNFL01000005">
    <property type="protein sequence ID" value="SDK33814.1"/>
    <property type="molecule type" value="Genomic_DNA"/>
</dbReference>
<dbReference type="SUPFAM" id="SSF81324">
    <property type="entry name" value="Voltage-gated potassium channels"/>
    <property type="match status" value="1"/>
</dbReference>
<keyword evidence="3" id="KW-0813">Transport</keyword>
<keyword evidence="1" id="KW-0812">Transmembrane</keyword>
<dbReference type="GO" id="GO:0034220">
    <property type="term" value="P:monoatomic ion transmembrane transport"/>
    <property type="evidence" value="ECO:0007669"/>
    <property type="project" value="UniProtKB-KW"/>
</dbReference>
<evidence type="ECO:0000313" key="4">
    <source>
        <dbReference type="Proteomes" id="UP000198694"/>
    </source>
</evidence>
<gene>
    <name evidence="3" type="ORF">SAMN05216243_2779</name>
</gene>
<accession>A0A1G9B3Z5</accession>
<proteinExistence type="predicted"/>
<dbReference type="Gene3D" id="1.10.287.70">
    <property type="match status" value="1"/>
</dbReference>
<feature type="transmembrane region" description="Helical" evidence="1">
    <location>
        <begin position="6"/>
        <end position="23"/>
    </location>
</feature>
<dbReference type="AlphaFoldDB" id="A0A1G9B3Z5"/>
<feature type="domain" description="Potassium channel" evidence="2">
    <location>
        <begin position="44"/>
        <end position="125"/>
    </location>
</feature>
<sequence>MLSQVLIGIIILFLIANLYYFFANKSFKQSYFSSVLFYKLFFVLLIFTVGFAFLYYLLAANGPVLAVSDPNGSEPVRHDFLNYLYYSGVTILSVGYGDMVPLGNARFFSLIEAAIGVLLPTAYFLKALSGSSDNKDES</sequence>
<dbReference type="OrthoDB" id="9813518at2"/>
<evidence type="ECO:0000259" key="2">
    <source>
        <dbReference type="Pfam" id="PF07885"/>
    </source>
</evidence>
<reference evidence="3 4" key="1">
    <citation type="submission" date="2016-10" db="EMBL/GenBank/DDBJ databases">
        <authorList>
            <person name="de Groot N.N."/>
        </authorList>
    </citation>
    <scope>NUCLEOTIDE SEQUENCE [LARGE SCALE GENOMIC DNA]</scope>
    <source>
        <strain evidence="3 4">CGMCC 1.6502</strain>
    </source>
</reference>
<dbReference type="RefSeq" id="WP_093215350.1">
    <property type="nucleotide sequence ID" value="NZ_FNFL01000005.1"/>
</dbReference>
<evidence type="ECO:0000313" key="3">
    <source>
        <dbReference type="EMBL" id="SDK33814.1"/>
    </source>
</evidence>
<keyword evidence="1" id="KW-1133">Transmembrane helix</keyword>
<keyword evidence="3" id="KW-0406">Ion transport</keyword>
<dbReference type="STRING" id="407036.SAMN05216243_2779"/>
<name>A0A1G9B3Z5_9BACI</name>
<keyword evidence="3" id="KW-0407">Ion channel</keyword>
<evidence type="ECO:0000256" key="1">
    <source>
        <dbReference type="SAM" id="Phobius"/>
    </source>
</evidence>
<feature type="transmembrane region" description="Helical" evidence="1">
    <location>
        <begin position="107"/>
        <end position="125"/>
    </location>
</feature>
<organism evidence="3 4">
    <name type="scientific">Sediminibacillus albus</name>
    <dbReference type="NCBI Taxonomy" id="407036"/>
    <lineage>
        <taxon>Bacteria</taxon>
        <taxon>Bacillati</taxon>
        <taxon>Bacillota</taxon>
        <taxon>Bacilli</taxon>
        <taxon>Bacillales</taxon>
        <taxon>Bacillaceae</taxon>
        <taxon>Sediminibacillus</taxon>
    </lineage>
</organism>
<dbReference type="Pfam" id="PF07885">
    <property type="entry name" value="Ion_trans_2"/>
    <property type="match status" value="1"/>
</dbReference>
<keyword evidence="1" id="KW-0472">Membrane</keyword>
<feature type="transmembrane region" description="Helical" evidence="1">
    <location>
        <begin position="35"/>
        <end position="58"/>
    </location>
</feature>